<dbReference type="EMBL" id="QEAP01000705">
    <property type="protein sequence ID" value="TPX59869.1"/>
    <property type="molecule type" value="Genomic_DNA"/>
</dbReference>
<dbReference type="Proteomes" id="UP000320333">
    <property type="component" value="Unassembled WGS sequence"/>
</dbReference>
<dbReference type="InterPro" id="IPR006593">
    <property type="entry name" value="Cyt_b561/ferric_Rdtase_TM"/>
</dbReference>
<feature type="compositionally biased region" description="Basic and acidic residues" evidence="7">
    <location>
        <begin position="841"/>
        <end position="868"/>
    </location>
</feature>
<evidence type="ECO:0000256" key="1">
    <source>
        <dbReference type="ARBA" id="ARBA00004370"/>
    </source>
</evidence>
<feature type="compositionally biased region" description="Basic and acidic residues" evidence="7">
    <location>
        <begin position="749"/>
        <end position="759"/>
    </location>
</feature>
<feature type="domain" description="Cytochrome b561" evidence="9">
    <location>
        <begin position="476"/>
        <end position="674"/>
    </location>
</feature>
<evidence type="ECO:0000313" key="11">
    <source>
        <dbReference type="Proteomes" id="UP000320333"/>
    </source>
</evidence>
<keyword evidence="4" id="KW-0249">Electron transport</keyword>
<feature type="compositionally biased region" description="Basic and acidic residues" evidence="7">
    <location>
        <begin position="901"/>
        <end position="927"/>
    </location>
</feature>
<dbReference type="InterPro" id="IPR005018">
    <property type="entry name" value="DOMON_domain"/>
</dbReference>
<dbReference type="PANTHER" id="PTHR47797">
    <property type="entry name" value="DEHYDROGENASE, PUTATIVE (AFU_ORTHOLOGUE AFUA_8G05805)-RELATED"/>
    <property type="match status" value="1"/>
</dbReference>
<evidence type="ECO:0000256" key="2">
    <source>
        <dbReference type="ARBA" id="ARBA00022448"/>
    </source>
</evidence>
<evidence type="ECO:0000256" key="6">
    <source>
        <dbReference type="ARBA" id="ARBA00023136"/>
    </source>
</evidence>
<feature type="compositionally biased region" description="Basic and acidic residues" evidence="7">
    <location>
        <begin position="808"/>
        <end position="827"/>
    </location>
</feature>
<dbReference type="SUPFAM" id="SSF49344">
    <property type="entry name" value="CBD9-like"/>
    <property type="match status" value="2"/>
</dbReference>
<dbReference type="Pfam" id="PF16010">
    <property type="entry name" value="CDH-cyt"/>
    <property type="match status" value="2"/>
</dbReference>
<dbReference type="STRING" id="246404.A0A507E727"/>
<reference evidence="10 11" key="1">
    <citation type="journal article" date="2019" name="Sci. Rep.">
        <title>Comparative genomics of chytrid fungi reveal insights into the obligate biotrophic and pathogenic lifestyle of Synchytrium endobioticum.</title>
        <authorList>
            <person name="van de Vossenberg B.T.L.H."/>
            <person name="Warris S."/>
            <person name="Nguyen H.D.T."/>
            <person name="van Gent-Pelzer M.P.E."/>
            <person name="Joly D.L."/>
            <person name="van de Geest H.C."/>
            <person name="Bonants P.J.M."/>
            <person name="Smith D.S."/>
            <person name="Levesque C.A."/>
            <person name="van der Lee T.A.J."/>
        </authorList>
    </citation>
    <scope>NUCLEOTIDE SEQUENCE [LARGE SCALE GENOMIC DNA]</scope>
    <source>
        <strain evidence="10 11">CBS 675.73</strain>
    </source>
</reference>
<dbReference type="SMART" id="SM00665">
    <property type="entry name" value="B561"/>
    <property type="match status" value="1"/>
</dbReference>
<dbReference type="GO" id="GO:0016020">
    <property type="term" value="C:membrane"/>
    <property type="evidence" value="ECO:0007669"/>
    <property type="project" value="UniProtKB-SubCell"/>
</dbReference>
<comment type="caution">
    <text evidence="10">The sequence shown here is derived from an EMBL/GenBank/DDBJ whole genome shotgun (WGS) entry which is preliminary data.</text>
</comment>
<organism evidence="10 11">
    <name type="scientific">Chytriomyces confervae</name>
    <dbReference type="NCBI Taxonomy" id="246404"/>
    <lineage>
        <taxon>Eukaryota</taxon>
        <taxon>Fungi</taxon>
        <taxon>Fungi incertae sedis</taxon>
        <taxon>Chytridiomycota</taxon>
        <taxon>Chytridiomycota incertae sedis</taxon>
        <taxon>Chytridiomycetes</taxon>
        <taxon>Chytridiales</taxon>
        <taxon>Chytriomycetaceae</taxon>
        <taxon>Chytriomyces</taxon>
    </lineage>
</organism>
<feature type="compositionally biased region" description="Low complexity" evidence="7">
    <location>
        <begin position="795"/>
        <end position="807"/>
    </location>
</feature>
<dbReference type="CDD" id="cd09630">
    <property type="entry name" value="CDH_like_cytochrome"/>
    <property type="match status" value="1"/>
</dbReference>
<evidence type="ECO:0000259" key="9">
    <source>
        <dbReference type="PROSITE" id="PS50939"/>
    </source>
</evidence>
<keyword evidence="6 8" id="KW-0472">Membrane</keyword>
<feature type="compositionally biased region" description="Basic and acidic residues" evidence="7">
    <location>
        <begin position="767"/>
        <end position="785"/>
    </location>
</feature>
<proteinExistence type="predicted"/>
<feature type="transmembrane region" description="Helical" evidence="8">
    <location>
        <begin position="542"/>
        <end position="567"/>
    </location>
</feature>
<evidence type="ECO:0000256" key="7">
    <source>
        <dbReference type="SAM" id="MobiDB-lite"/>
    </source>
</evidence>
<gene>
    <name evidence="10" type="ORF">CcCBS67573_g09053</name>
</gene>
<feature type="transmembrane region" description="Helical" evidence="8">
    <location>
        <begin position="622"/>
        <end position="640"/>
    </location>
</feature>
<evidence type="ECO:0000313" key="10">
    <source>
        <dbReference type="EMBL" id="TPX59869.1"/>
    </source>
</evidence>
<keyword evidence="5 8" id="KW-1133">Transmembrane helix</keyword>
<name>A0A507E727_9FUNG</name>
<evidence type="ECO:0000256" key="3">
    <source>
        <dbReference type="ARBA" id="ARBA00022692"/>
    </source>
</evidence>
<feature type="compositionally biased region" description="Polar residues" evidence="7">
    <location>
        <begin position="928"/>
        <end position="938"/>
    </location>
</feature>
<dbReference type="AlphaFoldDB" id="A0A507E727"/>
<dbReference type="CDD" id="cd08760">
    <property type="entry name" value="Cyt_b561_FRRS1_like"/>
    <property type="match status" value="1"/>
</dbReference>
<keyword evidence="11" id="KW-1185">Reference proteome</keyword>
<feature type="transmembrane region" description="Helical" evidence="8">
    <location>
        <begin position="579"/>
        <end position="601"/>
    </location>
</feature>
<protein>
    <recommendedName>
        <fullName evidence="9">Cytochrome b561 domain-containing protein</fullName>
    </recommendedName>
</protein>
<dbReference type="OrthoDB" id="19261at2759"/>
<evidence type="ECO:0000256" key="5">
    <source>
        <dbReference type="ARBA" id="ARBA00022989"/>
    </source>
</evidence>
<feature type="transmembrane region" description="Helical" evidence="8">
    <location>
        <begin position="509"/>
        <end position="530"/>
    </location>
</feature>
<accession>A0A507E727</accession>
<feature type="transmembrane region" description="Helical" evidence="8">
    <location>
        <begin position="646"/>
        <end position="670"/>
    </location>
</feature>
<sequence>MLTKITNPDWFKSFNEVNISIGTASAATLMTGFRQGCVHFEFNGVTVTVPDAIYAENLGNSLFSDRNILQNHPNWKYEVDKGGATFYNKNTGTILFTAKTAVMWQPILVLAVLCLTSIARGQVVPSRDTGTAAAQLVSRRDPVSVSATFGIADLLQVDLFRDFTTKRVQVQVQAAGALWASVGIGAGMDGSQMWVAWPDGKGSIALSQRLGAGHGLPTMSSANDGVLGAQPAGMQVAALNGATLLYGFSLPDTYFSSDSATQMIFAISVANGGPDTPEDPASNFPMHDPGYTWSQQMNLAALAQAPASPPASIPVKADTTTPQSGKLVNVPAPAPIEGQTSDSLLGAPSCNAAGAFCFKAVADTKTNLVSITLQTSATGWVAIGVGCKTMACGNMYIGWTNAGANIVSQRSSTGHETPATNGNTDAVALPKESALNTTMKAALVVSFQIPSSKISTTSDVNIIWASSDTAPSGDAKSTIAMHTSSGQMSVNFATGQSVTLADPNQTLKLAHGILMFIAWGILPFATVFIARYLKGKLGHWWYLLHLGMGLAILGLTAIAIILIEVAVQGPLSARFNSSLHAYMGAFVALGLLPLQIILGFVSNKLFNANRVSVPWWDQVHWWVGRLVIVLAWVEMFTGLLQYQSGIVIIALYVVGILMGVGVIVAGHYMFGGAVHHVKGAAGFSTKDAGDDVERKGTWESRSKFNGAAGVKGKAGFGTLDSRQADSYRATIVSDADESAYEAPKRRKDAARAGTRERRSSSLIIPERAAESVRIPRREETRRQDEEAFTAPKRGPSASRARSNAPPADRNKDRRGDGDRNSDEEPRRRGTNPRSDVGSPIRMEERNRPAKRDDRHDSPDDGYGRKGGEQRSPSVGRGGGARPNDGERNQGRGAGDATGQARRGDGGARREPSRSRDEGDDRVARRAETGQSKGPQRGNSEYGGGRDQRNDETRGPVARGASRRRQESPSPSPEPRRGGQGARSNSERRS</sequence>
<dbReference type="Pfam" id="PF03188">
    <property type="entry name" value="Cytochrom_B561"/>
    <property type="match status" value="1"/>
</dbReference>
<evidence type="ECO:0000256" key="8">
    <source>
        <dbReference type="SAM" id="Phobius"/>
    </source>
</evidence>
<comment type="subcellular location">
    <subcellularLocation>
        <location evidence="1">Membrane</location>
    </subcellularLocation>
</comment>
<dbReference type="PROSITE" id="PS50939">
    <property type="entry name" value="CYTOCHROME_B561"/>
    <property type="match status" value="1"/>
</dbReference>
<dbReference type="Gene3D" id="2.60.40.1210">
    <property type="entry name" value="Cellobiose dehydrogenase, cytochrome domain"/>
    <property type="match status" value="2"/>
</dbReference>
<dbReference type="InterPro" id="IPR015920">
    <property type="entry name" value="Cellobiose_DH-like_cyt"/>
</dbReference>
<keyword evidence="2" id="KW-0813">Transport</keyword>
<dbReference type="SMART" id="SM00664">
    <property type="entry name" value="DoH"/>
    <property type="match status" value="2"/>
</dbReference>
<evidence type="ECO:0000256" key="4">
    <source>
        <dbReference type="ARBA" id="ARBA00022982"/>
    </source>
</evidence>
<dbReference type="PANTHER" id="PTHR47797:SF3">
    <property type="entry name" value="CYTOCHROME B561 DOMAIN-CONTAINING PROTEIN"/>
    <property type="match status" value="1"/>
</dbReference>
<feature type="region of interest" description="Disordered" evidence="7">
    <location>
        <begin position="735"/>
        <end position="989"/>
    </location>
</feature>
<feature type="compositionally biased region" description="Basic and acidic residues" evidence="7">
    <location>
        <begin position="943"/>
        <end position="953"/>
    </location>
</feature>
<keyword evidence="3 8" id="KW-0812">Transmembrane</keyword>